<proteinExistence type="predicted"/>
<dbReference type="Gramene" id="TuG1812G0500004391.01.T01">
    <property type="protein sequence ID" value="TuG1812G0500004391.01.T01.cds428058"/>
    <property type="gene ID" value="TuG1812G0500004391.01"/>
</dbReference>
<evidence type="ECO:0000313" key="1">
    <source>
        <dbReference type="EnsemblPlants" id="TuG1812G0500004391.01.T01.cds428058"/>
    </source>
</evidence>
<name>A0A8R7QK98_TRIUA</name>
<dbReference type="PANTHER" id="PTHR33325:SF11">
    <property type="entry name" value="COLD SHOCK DOMAIN-CONTAINING PROTEIN 4-LIKE"/>
    <property type="match status" value="1"/>
</dbReference>
<dbReference type="Proteomes" id="UP000015106">
    <property type="component" value="Chromosome 5"/>
</dbReference>
<sequence>MTVKEFEELALDGHNYPTWAMDVKISLSSHGIAAALIPPADPPQEGIAQLNEQQQYAALYIIRHHIHPDLKSEYLMEESPSNMWQSLKTRYEQQKAVILPEASHEWTHLRLQDFKSIGAYNHEVHKICSKLRFCEKEPTEADKIEKTLSTMLPADRILQ</sequence>
<reference evidence="1" key="3">
    <citation type="submission" date="2022-06" db="UniProtKB">
        <authorList>
            <consortium name="EnsemblPlants"/>
        </authorList>
    </citation>
    <scope>IDENTIFICATION</scope>
</reference>
<reference evidence="2" key="1">
    <citation type="journal article" date="2013" name="Nature">
        <title>Draft genome of the wheat A-genome progenitor Triticum urartu.</title>
        <authorList>
            <person name="Ling H.Q."/>
            <person name="Zhao S."/>
            <person name="Liu D."/>
            <person name="Wang J."/>
            <person name="Sun H."/>
            <person name="Zhang C."/>
            <person name="Fan H."/>
            <person name="Li D."/>
            <person name="Dong L."/>
            <person name="Tao Y."/>
            <person name="Gao C."/>
            <person name="Wu H."/>
            <person name="Li Y."/>
            <person name="Cui Y."/>
            <person name="Guo X."/>
            <person name="Zheng S."/>
            <person name="Wang B."/>
            <person name="Yu K."/>
            <person name="Liang Q."/>
            <person name="Yang W."/>
            <person name="Lou X."/>
            <person name="Chen J."/>
            <person name="Feng M."/>
            <person name="Jian J."/>
            <person name="Zhang X."/>
            <person name="Luo G."/>
            <person name="Jiang Y."/>
            <person name="Liu J."/>
            <person name="Wang Z."/>
            <person name="Sha Y."/>
            <person name="Zhang B."/>
            <person name="Wu H."/>
            <person name="Tang D."/>
            <person name="Shen Q."/>
            <person name="Xue P."/>
            <person name="Zou S."/>
            <person name="Wang X."/>
            <person name="Liu X."/>
            <person name="Wang F."/>
            <person name="Yang Y."/>
            <person name="An X."/>
            <person name="Dong Z."/>
            <person name="Zhang K."/>
            <person name="Zhang X."/>
            <person name="Luo M.C."/>
            <person name="Dvorak J."/>
            <person name="Tong Y."/>
            <person name="Wang J."/>
            <person name="Yang H."/>
            <person name="Li Z."/>
            <person name="Wang D."/>
            <person name="Zhang A."/>
            <person name="Wang J."/>
        </authorList>
    </citation>
    <scope>NUCLEOTIDE SEQUENCE</scope>
    <source>
        <strain evidence="2">cv. G1812</strain>
    </source>
</reference>
<reference evidence="1" key="2">
    <citation type="submission" date="2018-03" db="EMBL/GenBank/DDBJ databases">
        <title>The Triticum urartu genome reveals the dynamic nature of wheat genome evolution.</title>
        <authorList>
            <person name="Ling H."/>
            <person name="Ma B."/>
            <person name="Shi X."/>
            <person name="Liu H."/>
            <person name="Dong L."/>
            <person name="Sun H."/>
            <person name="Cao Y."/>
            <person name="Gao Q."/>
            <person name="Zheng S."/>
            <person name="Li Y."/>
            <person name="Yu Y."/>
            <person name="Du H."/>
            <person name="Qi M."/>
            <person name="Li Y."/>
            <person name="Yu H."/>
            <person name="Cui Y."/>
            <person name="Wang N."/>
            <person name="Chen C."/>
            <person name="Wu H."/>
            <person name="Zhao Y."/>
            <person name="Zhang J."/>
            <person name="Li Y."/>
            <person name="Zhou W."/>
            <person name="Zhang B."/>
            <person name="Hu W."/>
            <person name="Eijk M."/>
            <person name="Tang J."/>
            <person name="Witsenboer H."/>
            <person name="Zhao S."/>
            <person name="Li Z."/>
            <person name="Zhang A."/>
            <person name="Wang D."/>
            <person name="Liang C."/>
        </authorList>
    </citation>
    <scope>NUCLEOTIDE SEQUENCE [LARGE SCALE GENOMIC DNA]</scope>
    <source>
        <strain evidence="1">cv. G1812</strain>
    </source>
</reference>
<dbReference type="PANTHER" id="PTHR33325">
    <property type="entry name" value="ZINC FINGER, CCHC-TYPE-RELATED"/>
    <property type="match status" value="1"/>
</dbReference>
<dbReference type="EnsemblPlants" id="TuG1812G0500004391.01.T01">
    <property type="protein sequence ID" value="TuG1812G0500004391.01.T01.cds428058"/>
    <property type="gene ID" value="TuG1812G0500004391.01"/>
</dbReference>
<evidence type="ECO:0000313" key="2">
    <source>
        <dbReference type="Proteomes" id="UP000015106"/>
    </source>
</evidence>
<organism evidence="1 2">
    <name type="scientific">Triticum urartu</name>
    <name type="common">Red wild einkorn</name>
    <name type="synonym">Crithodium urartu</name>
    <dbReference type="NCBI Taxonomy" id="4572"/>
    <lineage>
        <taxon>Eukaryota</taxon>
        <taxon>Viridiplantae</taxon>
        <taxon>Streptophyta</taxon>
        <taxon>Embryophyta</taxon>
        <taxon>Tracheophyta</taxon>
        <taxon>Spermatophyta</taxon>
        <taxon>Magnoliopsida</taxon>
        <taxon>Liliopsida</taxon>
        <taxon>Poales</taxon>
        <taxon>Poaceae</taxon>
        <taxon>BOP clade</taxon>
        <taxon>Pooideae</taxon>
        <taxon>Triticodae</taxon>
        <taxon>Triticeae</taxon>
        <taxon>Triticinae</taxon>
        <taxon>Triticum</taxon>
    </lineage>
</organism>
<keyword evidence="2" id="KW-1185">Reference proteome</keyword>
<accession>A0A8R7QK98</accession>
<dbReference type="AlphaFoldDB" id="A0A8R7QK98"/>
<protein>
    <submittedName>
        <fullName evidence="1">Uncharacterized protein</fullName>
    </submittedName>
</protein>